<dbReference type="EMBL" id="LVVM01001341">
    <property type="protein sequence ID" value="OJA18738.1"/>
    <property type="molecule type" value="Genomic_DNA"/>
</dbReference>
<name>A0A1J8RAG9_9AGAM</name>
<proteinExistence type="predicted"/>
<accession>A0A1J8RAG9</accession>
<reference evidence="1 2" key="1">
    <citation type="submission" date="2016-03" db="EMBL/GenBank/DDBJ databases">
        <title>Comparative genomics of the ectomycorrhizal sister species Rhizopogon vinicolor and Rhizopogon vesiculosus (Basidiomycota: Boletales) reveals a divergence of the mating type B locus.</title>
        <authorList>
            <person name="Mujic A.B."/>
            <person name="Kuo A."/>
            <person name="Tritt A."/>
            <person name="Lipzen A."/>
            <person name="Chen C."/>
            <person name="Johnson J."/>
            <person name="Sharma A."/>
            <person name="Barry K."/>
            <person name="Grigoriev I.V."/>
            <person name="Spatafora J.W."/>
        </authorList>
    </citation>
    <scope>NUCLEOTIDE SEQUENCE [LARGE SCALE GENOMIC DNA]</scope>
    <source>
        <strain evidence="1 2">AM-OR11-056</strain>
    </source>
</reference>
<dbReference type="Proteomes" id="UP000183567">
    <property type="component" value="Unassembled WGS sequence"/>
</dbReference>
<sequence length="32" mass="3591">MQPIPGIIKYIFETEQGILSATILTSLLSYIH</sequence>
<protein>
    <submittedName>
        <fullName evidence="1">Uncharacterized protein</fullName>
    </submittedName>
</protein>
<evidence type="ECO:0000313" key="2">
    <source>
        <dbReference type="Proteomes" id="UP000183567"/>
    </source>
</evidence>
<gene>
    <name evidence="1" type="ORF">AZE42_14020</name>
</gene>
<comment type="caution">
    <text evidence="1">The sequence shown here is derived from an EMBL/GenBank/DDBJ whole genome shotgun (WGS) entry which is preliminary data.</text>
</comment>
<dbReference type="AlphaFoldDB" id="A0A1J8RAG9"/>
<keyword evidence="2" id="KW-1185">Reference proteome</keyword>
<evidence type="ECO:0000313" key="1">
    <source>
        <dbReference type="EMBL" id="OJA18738.1"/>
    </source>
</evidence>
<organism evidence="1 2">
    <name type="scientific">Rhizopogon vesiculosus</name>
    <dbReference type="NCBI Taxonomy" id="180088"/>
    <lineage>
        <taxon>Eukaryota</taxon>
        <taxon>Fungi</taxon>
        <taxon>Dikarya</taxon>
        <taxon>Basidiomycota</taxon>
        <taxon>Agaricomycotina</taxon>
        <taxon>Agaricomycetes</taxon>
        <taxon>Agaricomycetidae</taxon>
        <taxon>Boletales</taxon>
        <taxon>Suillineae</taxon>
        <taxon>Rhizopogonaceae</taxon>
        <taxon>Rhizopogon</taxon>
    </lineage>
</organism>